<evidence type="ECO:0000313" key="2">
    <source>
        <dbReference type="Proteomes" id="UP001596163"/>
    </source>
</evidence>
<keyword evidence="2" id="KW-1185">Reference proteome</keyword>
<protein>
    <submittedName>
        <fullName evidence="1">Uncharacterized protein</fullName>
    </submittedName>
</protein>
<comment type="caution">
    <text evidence="1">The sequence shown here is derived from an EMBL/GenBank/DDBJ whole genome shotgun (WGS) entry which is preliminary data.</text>
</comment>
<dbReference type="Proteomes" id="UP001596163">
    <property type="component" value="Unassembled WGS sequence"/>
</dbReference>
<gene>
    <name evidence="1" type="ORF">ACFPIK_01295</name>
</gene>
<organism evidence="1 2">
    <name type="scientific">Algoriphagus aquatilis</name>
    <dbReference type="NCBI Taxonomy" id="490186"/>
    <lineage>
        <taxon>Bacteria</taxon>
        <taxon>Pseudomonadati</taxon>
        <taxon>Bacteroidota</taxon>
        <taxon>Cytophagia</taxon>
        <taxon>Cytophagales</taxon>
        <taxon>Cyclobacteriaceae</taxon>
        <taxon>Algoriphagus</taxon>
    </lineage>
</organism>
<reference evidence="2" key="1">
    <citation type="journal article" date="2019" name="Int. J. Syst. Evol. Microbiol.">
        <title>The Global Catalogue of Microorganisms (GCM) 10K type strain sequencing project: providing services to taxonomists for standard genome sequencing and annotation.</title>
        <authorList>
            <consortium name="The Broad Institute Genomics Platform"/>
            <consortium name="The Broad Institute Genome Sequencing Center for Infectious Disease"/>
            <person name="Wu L."/>
            <person name="Ma J."/>
        </authorList>
    </citation>
    <scope>NUCLEOTIDE SEQUENCE [LARGE SCALE GENOMIC DNA]</scope>
    <source>
        <strain evidence="2">CGMCC 1.7030</strain>
    </source>
</reference>
<dbReference type="EMBL" id="JBHSKS010000001">
    <property type="protein sequence ID" value="MFC5190384.1"/>
    <property type="molecule type" value="Genomic_DNA"/>
</dbReference>
<evidence type="ECO:0000313" key="1">
    <source>
        <dbReference type="EMBL" id="MFC5190384.1"/>
    </source>
</evidence>
<name>A0ABW0BSB6_9BACT</name>
<sequence>MKENQEDLDLDLWLDRSVMERQNQLKNQFLHLLETVGNSISNEELTAFFKASRGKKVTKGNDLLGYPYQVLDLIRDFDKAVGCNIRLLNWFGHGFFILIFLGKRAEIPSNELLNCDFQLGKVDDPWDFGALILDKKTTASPIRTEIRAADFQLWIKEVPIFGELKSTVRLLVSEIKKIISLELKHSS</sequence>
<dbReference type="RefSeq" id="WP_377911406.1">
    <property type="nucleotide sequence ID" value="NZ_JBHSKS010000001.1"/>
</dbReference>
<proteinExistence type="predicted"/>
<accession>A0ABW0BSB6</accession>